<dbReference type="Pfam" id="PF00128">
    <property type="entry name" value="Alpha-amylase"/>
    <property type="match status" value="1"/>
</dbReference>
<dbReference type="InterPro" id="IPR013783">
    <property type="entry name" value="Ig-like_fold"/>
</dbReference>
<feature type="domain" description="Glycosyl hydrolase family 13 catalytic" evidence="3">
    <location>
        <begin position="391"/>
        <end position="746"/>
    </location>
</feature>
<organism evidence="4 5">
    <name type="scientific">Hymenobacter aranciens</name>
    <dbReference type="NCBI Taxonomy" id="3063996"/>
    <lineage>
        <taxon>Bacteria</taxon>
        <taxon>Pseudomonadati</taxon>
        <taxon>Bacteroidota</taxon>
        <taxon>Cytophagia</taxon>
        <taxon>Cytophagales</taxon>
        <taxon>Hymenobacteraceae</taxon>
        <taxon>Hymenobacter</taxon>
    </lineage>
</organism>
<evidence type="ECO:0000256" key="2">
    <source>
        <dbReference type="SAM" id="SignalP"/>
    </source>
</evidence>
<dbReference type="EMBL" id="JAUQSY010000009">
    <property type="protein sequence ID" value="MDO7876120.1"/>
    <property type="molecule type" value="Genomic_DNA"/>
</dbReference>
<accession>A0ABT9BCX8</accession>
<name>A0ABT9BCX8_9BACT</name>
<comment type="caution">
    <text evidence="4">The sequence shown here is derived from an EMBL/GenBank/DDBJ whole genome shotgun (WGS) entry which is preliminary data.</text>
</comment>
<dbReference type="CDD" id="cd11350">
    <property type="entry name" value="AmyAc_4"/>
    <property type="match status" value="1"/>
</dbReference>
<keyword evidence="5" id="KW-1185">Reference proteome</keyword>
<dbReference type="InterPro" id="IPR017853">
    <property type="entry name" value="GH"/>
</dbReference>
<evidence type="ECO:0000313" key="5">
    <source>
        <dbReference type="Proteomes" id="UP001176429"/>
    </source>
</evidence>
<sequence>MKHLHLFAALLALLLPAWAQAQVVTTNPVFFTENSTGVTITYNAALGNGALNNFTGDVYIWTGTVTNLSTSNTNWRNVKSPNFGAADPAALMTRVSPNIYTITLSPTVRGFYPVPANETVLRLGMLFKNAAGTVVGRAANGGDIFVDVNQATQAVRITQPGSTGAPQFVTAGTSVAITGTSALAANLTLTLNGTTVTTAANATTVSGNVTPVAGYNLVKVTAGSGATAVSDSLALVVRPAVTTAALPAGAKQGITYLAGGTSVILALTAPNKQFVYALGEFNNFQPLNSAYMNKTPDGNMWWVQLNGLTPGREYAYQYFVDGTLHVADPYTEKILDPGNDQYIPAVTYPGRLSYPAGQSGIMSTFQTNQTPYNWQTTTFTRPAKSSLVVYELHLRDFIQRHDFQTLQDSLNYLQRLGVNCIELMPVNEFEGNDSWGYNPSFYFAVDKYYGTKDALKALIDECHRRGMAVVLDMVLNHSCGQSPMVQLYFDNGNPATNSPWYNRTATHPFNVCYDFNHESQFTRTFSKNVMDFWVNEFRIDGYRFDLSKGFTQRNTPNDVGAWGAYDQSRINIWNDYNNHMQATRPGTYVILEHFADNTEEIALSNAGMMLWGNIHSAYDQLSQGRNANPSYAYHANRNWQQPNLVSYMESHDEERNMYAALTYGLSGAGGYNTRNLGTALARMEMNAAFFFTIPGPKMVWQFGELGYDVNIDFNGRTGSKPIRWNYYQDPARRKLYATYANLIALHKQPAFSTGAFTYQLGSQSKVVHLTDPSLNVTAVGNFGVFGDQINPNFQSTGRWYNYLTGDSITVTNTQALLTLNAGEYAVYTNRRLTRTVLGTRAAQATNAFRLVAAPNPASTSATLHYELPQAASVQVSVSNVLGQAILSLPATRESLGQHTLELPLDKLAAGVYMVRLQSGNLQQTTRLVVSK</sequence>
<dbReference type="SUPFAM" id="SSF81296">
    <property type="entry name" value="E set domains"/>
    <property type="match status" value="1"/>
</dbReference>
<dbReference type="Gene3D" id="3.20.20.80">
    <property type="entry name" value="Glycosidases"/>
    <property type="match status" value="1"/>
</dbReference>
<dbReference type="GO" id="GO:0016787">
    <property type="term" value="F:hydrolase activity"/>
    <property type="evidence" value="ECO:0007669"/>
    <property type="project" value="UniProtKB-KW"/>
</dbReference>
<dbReference type="InterPro" id="IPR014756">
    <property type="entry name" value="Ig_E-set"/>
</dbReference>
<dbReference type="SMART" id="SM00642">
    <property type="entry name" value="Aamy"/>
    <property type="match status" value="1"/>
</dbReference>
<keyword evidence="2" id="KW-0732">Signal</keyword>
<feature type="signal peptide" evidence="2">
    <location>
        <begin position="1"/>
        <end position="21"/>
    </location>
</feature>
<evidence type="ECO:0000313" key="4">
    <source>
        <dbReference type="EMBL" id="MDO7876120.1"/>
    </source>
</evidence>
<comment type="similarity">
    <text evidence="1">Belongs to the glycosyl hydrolase 13 family.</text>
</comment>
<gene>
    <name evidence="4" type="ORF">Q5H93_15355</name>
</gene>
<feature type="chain" id="PRO_5045449066" evidence="2">
    <location>
        <begin position="22"/>
        <end position="931"/>
    </location>
</feature>
<dbReference type="InterPro" id="IPR026444">
    <property type="entry name" value="Secre_tail"/>
</dbReference>
<proteinExistence type="inferred from homology"/>
<dbReference type="PANTHER" id="PTHR43002">
    <property type="entry name" value="GLYCOGEN DEBRANCHING ENZYME"/>
    <property type="match status" value="1"/>
</dbReference>
<dbReference type="SUPFAM" id="SSF51445">
    <property type="entry name" value="(Trans)glycosidases"/>
    <property type="match status" value="1"/>
</dbReference>
<dbReference type="NCBIfam" id="TIGR04183">
    <property type="entry name" value="Por_Secre_tail"/>
    <property type="match status" value="1"/>
</dbReference>
<dbReference type="Proteomes" id="UP001176429">
    <property type="component" value="Unassembled WGS sequence"/>
</dbReference>
<evidence type="ECO:0000256" key="1">
    <source>
        <dbReference type="ARBA" id="ARBA00008061"/>
    </source>
</evidence>
<dbReference type="Pfam" id="PF18962">
    <property type="entry name" value="Por_Secre_tail"/>
    <property type="match status" value="1"/>
</dbReference>
<evidence type="ECO:0000259" key="3">
    <source>
        <dbReference type="SMART" id="SM00642"/>
    </source>
</evidence>
<dbReference type="InterPro" id="IPR006047">
    <property type="entry name" value="GH13_cat_dom"/>
</dbReference>
<reference evidence="4" key="1">
    <citation type="submission" date="2023-07" db="EMBL/GenBank/DDBJ databases">
        <authorList>
            <person name="Kim M.K."/>
        </authorList>
    </citation>
    <scope>NUCLEOTIDE SEQUENCE</scope>
    <source>
        <strain evidence="4">ASUV-10-1</strain>
    </source>
</reference>
<dbReference type="RefSeq" id="WP_305007472.1">
    <property type="nucleotide sequence ID" value="NZ_JAUQSY010000009.1"/>
</dbReference>
<keyword evidence="4" id="KW-0378">Hydrolase</keyword>
<protein>
    <submittedName>
        <fullName evidence="4">Alpha-amylase family glycosyl hydrolase</fullName>
    </submittedName>
</protein>
<dbReference type="Gene3D" id="2.60.40.10">
    <property type="entry name" value="Immunoglobulins"/>
    <property type="match status" value="1"/>
</dbReference>